<sequence>MESLQNRRALVTWRRGLLSKLSARKEKAQVGGRITKPGEGTKKTEDKKAKRRVADYPTVDINSKCT</sequence>
<accession>A0A165PDD0</accession>
<reference evidence="2 3" key="1">
    <citation type="journal article" date="2016" name="Mol. Biol. Evol.">
        <title>Comparative Genomics of Early-Diverging Mushroom-Forming Fungi Provides Insights into the Origins of Lignocellulose Decay Capabilities.</title>
        <authorList>
            <person name="Nagy L.G."/>
            <person name="Riley R."/>
            <person name="Tritt A."/>
            <person name="Adam C."/>
            <person name="Daum C."/>
            <person name="Floudas D."/>
            <person name="Sun H."/>
            <person name="Yadav J.S."/>
            <person name="Pangilinan J."/>
            <person name="Larsson K.H."/>
            <person name="Matsuura K."/>
            <person name="Barry K."/>
            <person name="Labutti K."/>
            <person name="Kuo R."/>
            <person name="Ohm R.A."/>
            <person name="Bhattacharya S.S."/>
            <person name="Shirouzu T."/>
            <person name="Yoshinaga Y."/>
            <person name="Martin F.M."/>
            <person name="Grigoriev I.V."/>
            <person name="Hibbett D.S."/>
        </authorList>
    </citation>
    <scope>NUCLEOTIDE SEQUENCE [LARGE SCALE GENOMIC DNA]</scope>
    <source>
        <strain evidence="2 3">HHB14362 ss-1</strain>
    </source>
</reference>
<dbReference type="Proteomes" id="UP000076761">
    <property type="component" value="Unassembled WGS sequence"/>
</dbReference>
<proteinExistence type="predicted"/>
<feature type="compositionally biased region" description="Basic and acidic residues" evidence="1">
    <location>
        <begin position="39"/>
        <end position="54"/>
    </location>
</feature>
<keyword evidence="3" id="KW-1185">Reference proteome</keyword>
<dbReference type="AlphaFoldDB" id="A0A165PDD0"/>
<dbReference type="InParanoid" id="A0A165PDD0"/>
<feature type="region of interest" description="Disordered" evidence="1">
    <location>
        <begin position="28"/>
        <end position="54"/>
    </location>
</feature>
<name>A0A165PDD0_9AGAM</name>
<evidence type="ECO:0000256" key="1">
    <source>
        <dbReference type="SAM" id="MobiDB-lite"/>
    </source>
</evidence>
<gene>
    <name evidence="2" type="ORF">NEOLEDRAFT_1182198</name>
</gene>
<protein>
    <submittedName>
        <fullName evidence="2">Uncharacterized protein</fullName>
    </submittedName>
</protein>
<dbReference type="EMBL" id="KV425614">
    <property type="protein sequence ID" value="KZT20871.1"/>
    <property type="molecule type" value="Genomic_DNA"/>
</dbReference>
<evidence type="ECO:0000313" key="2">
    <source>
        <dbReference type="EMBL" id="KZT20871.1"/>
    </source>
</evidence>
<evidence type="ECO:0000313" key="3">
    <source>
        <dbReference type="Proteomes" id="UP000076761"/>
    </source>
</evidence>
<organism evidence="2 3">
    <name type="scientific">Neolentinus lepideus HHB14362 ss-1</name>
    <dbReference type="NCBI Taxonomy" id="1314782"/>
    <lineage>
        <taxon>Eukaryota</taxon>
        <taxon>Fungi</taxon>
        <taxon>Dikarya</taxon>
        <taxon>Basidiomycota</taxon>
        <taxon>Agaricomycotina</taxon>
        <taxon>Agaricomycetes</taxon>
        <taxon>Gloeophyllales</taxon>
        <taxon>Gloeophyllaceae</taxon>
        <taxon>Neolentinus</taxon>
    </lineage>
</organism>